<reference evidence="2" key="1">
    <citation type="journal article" date="2023" name="Nat. Plants">
        <title>Single-cell RNA sequencing provides a high-resolution roadmap for understanding the multicellular compartmentation of specialized metabolism.</title>
        <authorList>
            <person name="Sun S."/>
            <person name="Shen X."/>
            <person name="Li Y."/>
            <person name="Li Y."/>
            <person name="Wang S."/>
            <person name="Li R."/>
            <person name="Zhang H."/>
            <person name="Shen G."/>
            <person name="Guo B."/>
            <person name="Wei J."/>
            <person name="Xu J."/>
            <person name="St-Pierre B."/>
            <person name="Chen S."/>
            <person name="Sun C."/>
        </authorList>
    </citation>
    <scope>NUCLEOTIDE SEQUENCE [LARGE SCALE GENOMIC DNA]</scope>
</reference>
<protein>
    <submittedName>
        <fullName evidence="1">Uncharacterized protein</fullName>
    </submittedName>
</protein>
<accession>A0ACC0CHT8</accession>
<dbReference type="Proteomes" id="UP001060085">
    <property type="component" value="Linkage Group LG01"/>
</dbReference>
<proteinExistence type="predicted"/>
<comment type="caution">
    <text evidence="1">The sequence shown here is derived from an EMBL/GenBank/DDBJ whole genome shotgun (WGS) entry which is preliminary data.</text>
</comment>
<gene>
    <name evidence="1" type="ORF">M9H77_05775</name>
</gene>
<keyword evidence="2" id="KW-1185">Reference proteome</keyword>
<sequence length="329" mass="36472">MAINIFCSHFLTTTTTTLSIPSFLPSLPPASWPSSSSSPNRIRGLSSSSSSSSSSPLMNPLAKFKELPFVSAPQRDLMLDLVSVLETRLASALLPCSLPPDVQYYQNQTGTAEASLYIRSGIPSSPVDFILGNWLHCKLPTGGTLNITSLSGYLKSLSDAPNLLFEVIQSSPTSFILILDLPPRKDLVLYPEYLKTFYEDTELDSHRQLLEKLAEVRPYFSSSLYIRAVVSPSAILVRIEAEAGETARAEEIIRDHVSPIAKEIMKVWLDLCACVEREVGEAEMLYLRKRDQIIKNKTIEIDLGSNFPRLFGQEVADRVLGVLREVYNA</sequence>
<organism evidence="1 2">
    <name type="scientific">Catharanthus roseus</name>
    <name type="common">Madagascar periwinkle</name>
    <name type="synonym">Vinca rosea</name>
    <dbReference type="NCBI Taxonomy" id="4058"/>
    <lineage>
        <taxon>Eukaryota</taxon>
        <taxon>Viridiplantae</taxon>
        <taxon>Streptophyta</taxon>
        <taxon>Embryophyta</taxon>
        <taxon>Tracheophyta</taxon>
        <taxon>Spermatophyta</taxon>
        <taxon>Magnoliopsida</taxon>
        <taxon>eudicotyledons</taxon>
        <taxon>Gunneridae</taxon>
        <taxon>Pentapetalae</taxon>
        <taxon>asterids</taxon>
        <taxon>lamiids</taxon>
        <taxon>Gentianales</taxon>
        <taxon>Apocynaceae</taxon>
        <taxon>Rauvolfioideae</taxon>
        <taxon>Vinceae</taxon>
        <taxon>Catharanthinae</taxon>
        <taxon>Catharanthus</taxon>
    </lineage>
</organism>
<evidence type="ECO:0000313" key="2">
    <source>
        <dbReference type="Proteomes" id="UP001060085"/>
    </source>
</evidence>
<name>A0ACC0CHT8_CATRO</name>
<dbReference type="EMBL" id="CM044701">
    <property type="protein sequence ID" value="KAI5684547.1"/>
    <property type="molecule type" value="Genomic_DNA"/>
</dbReference>
<evidence type="ECO:0000313" key="1">
    <source>
        <dbReference type="EMBL" id="KAI5684547.1"/>
    </source>
</evidence>